<name>A0ABW6TLD6_9NOCA</name>
<protein>
    <submittedName>
        <fullName evidence="1">Uncharacterized protein</fullName>
    </submittedName>
</protein>
<sequence length="79" mass="8960">MNTRHDDGRRVTLYGDAPLVDHAGYTVEVGHEDDSQLMTLRVGLDGNTIHAIRADLPLPDVVELRERCDAFIHEHQEQK</sequence>
<comment type="caution">
    <text evidence="1">The sequence shown here is derived from an EMBL/GenBank/DDBJ whole genome shotgun (WGS) entry which is preliminary data.</text>
</comment>
<dbReference type="Proteomes" id="UP001602089">
    <property type="component" value="Unassembled WGS sequence"/>
</dbReference>
<dbReference type="EMBL" id="JBIATK010000012">
    <property type="protein sequence ID" value="MFF4026944.1"/>
    <property type="molecule type" value="Genomic_DNA"/>
</dbReference>
<reference evidence="1 2" key="1">
    <citation type="submission" date="2024-10" db="EMBL/GenBank/DDBJ databases">
        <title>The Natural Products Discovery Center: Release of the First 8490 Sequenced Strains for Exploring Actinobacteria Biosynthetic Diversity.</title>
        <authorList>
            <person name="Kalkreuter E."/>
            <person name="Kautsar S.A."/>
            <person name="Yang D."/>
            <person name="Bader C.D."/>
            <person name="Teijaro C.N."/>
            <person name="Fluegel L."/>
            <person name="Davis C.M."/>
            <person name="Simpson J.R."/>
            <person name="Lauterbach L."/>
            <person name="Steele A.D."/>
            <person name="Gui C."/>
            <person name="Meng S."/>
            <person name="Li G."/>
            <person name="Viehrig K."/>
            <person name="Ye F."/>
            <person name="Su P."/>
            <person name="Kiefer A.F."/>
            <person name="Nichols A."/>
            <person name="Cepeda A.J."/>
            <person name="Yan W."/>
            <person name="Fan B."/>
            <person name="Jiang Y."/>
            <person name="Adhikari A."/>
            <person name="Zheng C.-J."/>
            <person name="Schuster L."/>
            <person name="Cowan T.M."/>
            <person name="Smanski M.J."/>
            <person name="Chevrette M.G."/>
            <person name="De Carvalho L.P.S."/>
            <person name="Shen B."/>
        </authorList>
    </citation>
    <scope>NUCLEOTIDE SEQUENCE [LARGE SCALE GENOMIC DNA]</scope>
    <source>
        <strain evidence="1 2">NPDC001867</strain>
    </source>
</reference>
<keyword evidence="2" id="KW-1185">Reference proteome</keyword>
<accession>A0ABW6TLD6</accession>
<gene>
    <name evidence="1" type="ORF">ACFYY5_29250</name>
</gene>
<organism evidence="1 2">
    <name type="scientific">Nocardia elegans</name>
    <dbReference type="NCBI Taxonomy" id="300029"/>
    <lineage>
        <taxon>Bacteria</taxon>
        <taxon>Bacillati</taxon>
        <taxon>Actinomycetota</taxon>
        <taxon>Actinomycetes</taxon>
        <taxon>Mycobacteriales</taxon>
        <taxon>Nocardiaceae</taxon>
        <taxon>Nocardia</taxon>
    </lineage>
</organism>
<proteinExistence type="predicted"/>
<evidence type="ECO:0000313" key="1">
    <source>
        <dbReference type="EMBL" id="MFF4026944.1"/>
    </source>
</evidence>
<evidence type="ECO:0000313" key="2">
    <source>
        <dbReference type="Proteomes" id="UP001602089"/>
    </source>
</evidence>
<dbReference type="RefSeq" id="WP_387131987.1">
    <property type="nucleotide sequence ID" value="NZ_JBIATK010000012.1"/>
</dbReference>